<keyword evidence="3" id="KW-1185">Reference proteome</keyword>
<dbReference type="InterPro" id="IPR032806">
    <property type="entry name" value="YbfD_N"/>
</dbReference>
<dbReference type="AlphaFoldDB" id="A0A1K2IXV2"/>
<evidence type="ECO:0000313" key="2">
    <source>
        <dbReference type="EMBL" id="SFZ97098.1"/>
    </source>
</evidence>
<dbReference type="Pfam" id="PF13808">
    <property type="entry name" value="DDE_Tnp_1_assoc"/>
    <property type="match status" value="1"/>
</dbReference>
<evidence type="ECO:0000259" key="1">
    <source>
        <dbReference type="Pfam" id="PF13808"/>
    </source>
</evidence>
<sequence>MFMNKNKLLTFAKSIKDFRLNRKKLHPVENIVFITILAVICNAQDWEEVEDFGNSRKEFFAKYLDLKNGVPSH</sequence>
<gene>
    <name evidence="2" type="ORF">SAMN05216324_13911</name>
</gene>
<organism evidence="2 3">
    <name type="scientific">Chryseobacterium limigenitum</name>
    <dbReference type="NCBI Taxonomy" id="1612149"/>
    <lineage>
        <taxon>Bacteria</taxon>
        <taxon>Pseudomonadati</taxon>
        <taxon>Bacteroidota</taxon>
        <taxon>Flavobacteriia</taxon>
        <taxon>Flavobacteriales</taxon>
        <taxon>Weeksellaceae</taxon>
        <taxon>Chryseobacterium group</taxon>
        <taxon>Chryseobacterium</taxon>
    </lineage>
</organism>
<dbReference type="PANTHER" id="PTHR30298:SF0">
    <property type="entry name" value="PROTEIN YBFL-RELATED"/>
    <property type="match status" value="1"/>
</dbReference>
<dbReference type="Proteomes" id="UP000182034">
    <property type="component" value="Unassembled WGS sequence"/>
</dbReference>
<accession>A0A1K2IXV2</accession>
<dbReference type="EMBL" id="FPKW01000039">
    <property type="protein sequence ID" value="SFZ97098.1"/>
    <property type="molecule type" value="Genomic_DNA"/>
</dbReference>
<evidence type="ECO:0000313" key="3">
    <source>
        <dbReference type="Proteomes" id="UP000182034"/>
    </source>
</evidence>
<dbReference type="InterPro" id="IPR051698">
    <property type="entry name" value="Transposase_11-like"/>
</dbReference>
<name>A0A1K2IXV2_9FLAO</name>
<protein>
    <submittedName>
        <fullName evidence="2">DDE_Tnp_1-associated</fullName>
    </submittedName>
</protein>
<dbReference type="STRING" id="1612149.SAMN05216324_13911"/>
<dbReference type="OrthoDB" id="9815086at2"/>
<feature type="non-terminal residue" evidence="2">
    <location>
        <position position="73"/>
    </location>
</feature>
<dbReference type="PANTHER" id="PTHR30298">
    <property type="entry name" value="H REPEAT-ASSOCIATED PREDICTED TRANSPOSASE"/>
    <property type="match status" value="1"/>
</dbReference>
<reference evidence="3" key="1">
    <citation type="submission" date="2016-10" db="EMBL/GenBank/DDBJ databases">
        <authorList>
            <person name="Varghese N."/>
            <person name="Submissions S."/>
        </authorList>
    </citation>
    <scope>NUCLEOTIDE SEQUENCE [LARGE SCALE GENOMIC DNA]</scope>
    <source>
        <strain evidence="3">SUR2</strain>
    </source>
</reference>
<proteinExistence type="predicted"/>
<feature type="domain" description="H repeat-associated protein N-terminal" evidence="1">
    <location>
        <begin position="13"/>
        <end position="73"/>
    </location>
</feature>